<evidence type="ECO:0000256" key="5">
    <source>
        <dbReference type="HAMAP-Rule" id="MF_00299"/>
    </source>
</evidence>
<sequence length="180" mass="20695">MTDNQKKHISKFLSLILRHQPEIIQLQLDDNGWADVDELISKSAKHGNAFSFEQLEEVVFTNDKQRFAFNEDASKIRANQGHSIHVELDLPVQEPPEFLYHGTVARYLDAIRKEGLKKMNRQHLHLSRDKQTAEKVGSRRGIPVILNICSGQMHRDGHAFYLSANGVWLTDHVPAQYINF</sequence>
<dbReference type="NCBIfam" id="NF002014">
    <property type="entry name" value="PRK00819.1-4"/>
    <property type="match status" value="1"/>
</dbReference>
<dbReference type="HAMAP" id="MF_00299">
    <property type="entry name" value="KptA"/>
    <property type="match status" value="1"/>
</dbReference>
<dbReference type="EMBL" id="WRXN01000006">
    <property type="protein sequence ID" value="MVT09627.1"/>
    <property type="molecule type" value="Genomic_DNA"/>
</dbReference>
<comment type="function">
    <text evidence="4 5">Removes the 2'-phosphate from RNA via an intermediate in which the phosphate is ADP-ribosylated by NAD followed by a presumed transesterification to release the RNA and generate ADP-ribose 1''-2''-cyclic phosphate (APPR&gt;P). May function as an ADP-ribosylase.</text>
</comment>
<dbReference type="AlphaFoldDB" id="A0A7K1U5J0"/>
<keyword evidence="7" id="KW-1185">Reference proteome</keyword>
<dbReference type="PANTHER" id="PTHR12684:SF2">
    <property type="entry name" value="TRNA 2'-PHOSPHOTRANSFERASE 1"/>
    <property type="match status" value="1"/>
</dbReference>
<reference evidence="6 7" key="1">
    <citation type="submission" date="2019-12" db="EMBL/GenBank/DDBJ databases">
        <title>Chitinophaga sp. strain ysch24 (GDMCC 1.1355), whole genome shotgun sequence.</title>
        <authorList>
            <person name="Zhang X."/>
        </authorList>
    </citation>
    <scope>NUCLEOTIDE SEQUENCE [LARGE SCALE GENOMIC DNA]</scope>
    <source>
        <strain evidence="7">ysch24</strain>
    </source>
</reference>
<dbReference type="SUPFAM" id="SSF56399">
    <property type="entry name" value="ADP-ribosylation"/>
    <property type="match status" value="1"/>
</dbReference>
<dbReference type="Pfam" id="PF01885">
    <property type="entry name" value="PTS_2-RNA"/>
    <property type="match status" value="1"/>
</dbReference>
<dbReference type="Proteomes" id="UP000461730">
    <property type="component" value="Unassembled WGS sequence"/>
</dbReference>
<dbReference type="RefSeq" id="WP_157307071.1">
    <property type="nucleotide sequence ID" value="NZ_WRXN01000006.1"/>
</dbReference>
<dbReference type="EC" id="2.7.1.-" evidence="5"/>
<evidence type="ECO:0000256" key="4">
    <source>
        <dbReference type="ARBA" id="ARBA00025212"/>
    </source>
</evidence>
<evidence type="ECO:0000313" key="6">
    <source>
        <dbReference type="EMBL" id="MVT09627.1"/>
    </source>
</evidence>
<comment type="similarity">
    <text evidence="1 5">Belongs to the KptA/TPT1 family.</text>
</comment>
<dbReference type="GO" id="GO:0006388">
    <property type="term" value="P:tRNA splicing, via endonucleolytic cleavage and ligation"/>
    <property type="evidence" value="ECO:0007669"/>
    <property type="project" value="UniProtKB-UniRule"/>
</dbReference>
<comment type="caution">
    <text evidence="6">The sequence shown here is derived from an EMBL/GenBank/DDBJ whole genome shotgun (WGS) entry which is preliminary data.</text>
</comment>
<dbReference type="InterPro" id="IPR042080">
    <property type="entry name" value="RNA_2'-PTrans_N"/>
</dbReference>
<gene>
    <name evidence="5" type="primary">kptA</name>
    <name evidence="6" type="ORF">GO493_15265</name>
</gene>
<dbReference type="GO" id="GO:0000215">
    <property type="term" value="F:tRNA 2'-phosphotransferase activity"/>
    <property type="evidence" value="ECO:0007669"/>
    <property type="project" value="TreeGrafter"/>
</dbReference>
<proteinExistence type="inferred from homology"/>
<dbReference type="InterPro" id="IPR022928">
    <property type="entry name" value="RNA_2'-PTrans_KptA"/>
</dbReference>
<dbReference type="PANTHER" id="PTHR12684">
    <property type="entry name" value="PUTATIVE PHOSPHOTRANSFERASE"/>
    <property type="match status" value="1"/>
</dbReference>
<evidence type="ECO:0000256" key="2">
    <source>
        <dbReference type="ARBA" id="ARBA00022679"/>
    </source>
</evidence>
<accession>A0A7K1U5J0</accession>
<dbReference type="InterPro" id="IPR002745">
    <property type="entry name" value="Ptrans_KptA/Tpt1"/>
</dbReference>
<protein>
    <recommendedName>
        <fullName evidence="5">Probable RNA 2'-phosphotransferase</fullName>
        <ecNumber evidence="5">2.7.1.-</ecNumber>
    </recommendedName>
</protein>
<dbReference type="InterPro" id="IPR042081">
    <property type="entry name" value="RNA_2'-PTrans_C"/>
</dbReference>
<name>A0A7K1U5J0_9BACT</name>
<evidence type="ECO:0000313" key="7">
    <source>
        <dbReference type="Proteomes" id="UP000461730"/>
    </source>
</evidence>
<evidence type="ECO:0000256" key="1">
    <source>
        <dbReference type="ARBA" id="ARBA00009836"/>
    </source>
</evidence>
<organism evidence="6 7">
    <name type="scientific">Chitinophaga tropicalis</name>
    <dbReference type="NCBI Taxonomy" id="2683588"/>
    <lineage>
        <taxon>Bacteria</taxon>
        <taxon>Pseudomonadati</taxon>
        <taxon>Bacteroidota</taxon>
        <taxon>Chitinophagia</taxon>
        <taxon>Chitinophagales</taxon>
        <taxon>Chitinophagaceae</taxon>
        <taxon>Chitinophaga</taxon>
    </lineage>
</organism>
<dbReference type="Gene3D" id="3.20.170.30">
    <property type="match status" value="1"/>
</dbReference>
<evidence type="ECO:0000256" key="3">
    <source>
        <dbReference type="ARBA" id="ARBA00023027"/>
    </source>
</evidence>
<keyword evidence="3 5" id="KW-0520">NAD</keyword>
<keyword evidence="2 5" id="KW-0808">Transferase</keyword>
<dbReference type="Gene3D" id="1.10.10.970">
    <property type="entry name" value="RNA 2'-phosphotransferase, Tpt1/KptA family, N-terminal domain"/>
    <property type="match status" value="1"/>
</dbReference>
<dbReference type="GO" id="GO:0003950">
    <property type="term" value="F:NAD+ poly-ADP-ribosyltransferase activity"/>
    <property type="evidence" value="ECO:0007669"/>
    <property type="project" value="InterPro"/>
</dbReference>